<dbReference type="Pfam" id="PF01326">
    <property type="entry name" value="PPDK_N"/>
    <property type="match status" value="1"/>
</dbReference>
<dbReference type="SUPFAM" id="SSF56059">
    <property type="entry name" value="Glutathione synthetase ATP-binding domain-like"/>
    <property type="match status" value="1"/>
</dbReference>
<dbReference type="PATRIC" id="fig|1307839.3.peg.3238"/>
<dbReference type="Gene3D" id="3.40.50.2300">
    <property type="match status" value="1"/>
</dbReference>
<dbReference type="SUPFAM" id="SSF52172">
    <property type="entry name" value="CheY-like"/>
    <property type="match status" value="1"/>
</dbReference>
<sequence length="990" mass="114023">MLTSIYREFIQSKKYFDKETMFKALMQKRIYRVLLICSNYDAYMLEEDGRIDEQIFKEYVSLNLRYPPVFVQANSATKAFKILEDGNIDLVISMLSVRETDAFQLSNQIKSHYPEIPIVVLTHFSREVSMRLQNEDLSSIDYVFSWLGNADLLLAIVKLIEDRMNVDRDANEIGVQVVLLVEDSIRFYSSYLPNLYKVIFHQSERFMQEGLNEHQRMIRKRGRPKILLATSYEEAIEFYNKYRNNMLGVISDIRYSKDNMKDPHAGFKLCEHVKADNSYLPFLLQSSRPQNRTIADKLNVGFLDKNSNKLSLELRDYVINNFAFGDFIFKNPRTGEQVARARDLVSFQEAVRKVPAESLRFHSQRHDFSKWLKARSLFSLSNIFSRASATDFDTIEDVREYVLKEISRYRINRGRGIISKFEGDGFDEYSIFSRIGEGSIGGKARGLAFVDNIIKKHKIFYKYENIIISIPRTIVLCTDVFDEFMTNNNLYEIALLDLDDEVILQHFLNGALPHHVKEKLKALLSKTSTPLAIRSSSLLEDSHYQPFAGIYSTYMIPYIKEDEEMLEMLYRAIKSVYASVFYRSSKAYMEATKNVIDEEKMAIILQEVTGSRYGDRFYPTISGVARSVNFYPIEPEKPEDGITSIGLGLGKIIVEGGKTLRFSPKYPKKVLQLSTPQMALTETQKKFYALSMNPEDYIDSTDDGINMEEFSIKEADKDGAIKKICSVYDFQDNIVRDGAYGKGKKLITFSGILKYNSFPLSDILNTLLHVGQKEMNHPVEIEFAVNLDTGDDCPDIFSFLQIRPIVEASDTLNFDLGEVNEEECILVSEKALGNGIIDDLYDFIYVKPDSFNPEKTKQIAEELDDLNRKFREENKNYILVGPGRWGSSDPWLGVPIKWSQISQARLIVESGLPNYRIDPSQGTHFFQNLTSFRIGYFTINPFMNDGKYDVEFLDNQPAVFETDYIRHVQFSQPAVVKIEAKRNKGIVLKP</sequence>
<evidence type="ECO:0000313" key="3">
    <source>
        <dbReference type="Proteomes" id="UP000064893"/>
    </source>
</evidence>
<dbReference type="AlphaFoldDB" id="A0A0S2I2P2"/>
<reference evidence="2 3" key="1">
    <citation type="submission" date="2015-11" db="EMBL/GenBank/DDBJ databases">
        <title>Description and complete genome sequence of a novel strain predominating in hypersaline microbial mats and representing a new family of the Bacteriodetes phylum.</title>
        <authorList>
            <person name="Spring S."/>
            <person name="Bunk B."/>
            <person name="Sproer C."/>
            <person name="Klenk H.-P."/>
        </authorList>
    </citation>
    <scope>NUCLEOTIDE SEQUENCE [LARGE SCALE GENOMIC DNA]</scope>
    <source>
        <strain evidence="2 3">L21-Spi-D4</strain>
    </source>
</reference>
<dbReference type="CDD" id="cd00156">
    <property type="entry name" value="REC"/>
    <property type="match status" value="1"/>
</dbReference>
<gene>
    <name evidence="2" type="ORF">L21SP5_03076</name>
</gene>
<accession>A0A0S2I2P2</accession>
<evidence type="ECO:0000259" key="1">
    <source>
        <dbReference type="Pfam" id="PF01326"/>
    </source>
</evidence>
<name>A0A0S2I2P2_9BACT</name>
<dbReference type="Proteomes" id="UP000064893">
    <property type="component" value="Chromosome"/>
</dbReference>
<dbReference type="GO" id="GO:0005524">
    <property type="term" value="F:ATP binding"/>
    <property type="evidence" value="ECO:0007669"/>
    <property type="project" value="InterPro"/>
</dbReference>
<keyword evidence="3" id="KW-1185">Reference proteome</keyword>
<dbReference type="InterPro" id="IPR002192">
    <property type="entry name" value="PPDK_AMP/ATP-bd"/>
</dbReference>
<keyword evidence="2" id="KW-0670">Pyruvate</keyword>
<organism evidence="2 3">
    <name type="scientific">Salinivirga cyanobacteriivorans</name>
    <dbReference type="NCBI Taxonomy" id="1307839"/>
    <lineage>
        <taxon>Bacteria</taxon>
        <taxon>Pseudomonadati</taxon>
        <taxon>Bacteroidota</taxon>
        <taxon>Bacteroidia</taxon>
        <taxon>Bacteroidales</taxon>
        <taxon>Salinivirgaceae</taxon>
        <taxon>Salinivirga</taxon>
    </lineage>
</organism>
<proteinExistence type="predicted"/>
<dbReference type="InterPro" id="IPR013815">
    <property type="entry name" value="ATP_grasp_subdomain_1"/>
</dbReference>
<dbReference type="EMBL" id="CP013118">
    <property type="protein sequence ID" value="ALO16696.1"/>
    <property type="molecule type" value="Genomic_DNA"/>
</dbReference>
<dbReference type="GO" id="GO:0016301">
    <property type="term" value="F:kinase activity"/>
    <property type="evidence" value="ECO:0007669"/>
    <property type="project" value="InterPro"/>
</dbReference>
<feature type="domain" description="Pyruvate phosphate dikinase AMP/ATP-binding" evidence="1">
    <location>
        <begin position="439"/>
        <end position="810"/>
    </location>
</feature>
<protein>
    <submittedName>
        <fullName evidence="2">Phosphoenolpyruvate synthase</fullName>
    </submittedName>
</protein>
<dbReference type="STRING" id="1307839.L21SP5_03076"/>
<dbReference type="InterPro" id="IPR011006">
    <property type="entry name" value="CheY-like_superfamily"/>
</dbReference>
<evidence type="ECO:0000313" key="2">
    <source>
        <dbReference type="EMBL" id="ALO16696.1"/>
    </source>
</evidence>
<dbReference type="KEGG" id="blq:L21SP5_03076"/>
<dbReference type="Gene3D" id="3.30.1490.20">
    <property type="entry name" value="ATP-grasp fold, A domain"/>
    <property type="match status" value="1"/>
</dbReference>